<reference evidence="2" key="1">
    <citation type="submission" date="2018-05" db="EMBL/GenBank/DDBJ databases">
        <title>Genome Sequencing of selected type strains of the family Eggerthellaceae.</title>
        <authorList>
            <person name="Danylec N."/>
            <person name="Stoll D.A."/>
            <person name="Doetsch A."/>
            <person name="Huch M."/>
        </authorList>
    </citation>
    <scope>NUCLEOTIDE SEQUENCE [LARGE SCALE GENOMIC DNA]</scope>
    <source>
        <strain evidence="2">DSM 17537</strain>
    </source>
</reference>
<accession>A0A3N0AFQ4</accession>
<gene>
    <name evidence="1" type="ORF">DMP07_03300</name>
</gene>
<protein>
    <submittedName>
        <fullName evidence="1">Uncharacterized protein</fullName>
    </submittedName>
</protein>
<evidence type="ECO:0000313" key="1">
    <source>
        <dbReference type="EMBL" id="RNL20622.1"/>
    </source>
</evidence>
<organism evidence="1 2">
    <name type="scientific">Slackia faecicanis</name>
    <dbReference type="NCBI Taxonomy" id="255723"/>
    <lineage>
        <taxon>Bacteria</taxon>
        <taxon>Bacillati</taxon>
        <taxon>Actinomycetota</taxon>
        <taxon>Coriobacteriia</taxon>
        <taxon>Eggerthellales</taxon>
        <taxon>Eggerthellaceae</taxon>
        <taxon>Slackia</taxon>
    </lineage>
</organism>
<evidence type="ECO:0000313" key="2">
    <source>
        <dbReference type="Proteomes" id="UP000267368"/>
    </source>
</evidence>
<dbReference type="Proteomes" id="UP000267368">
    <property type="component" value="Unassembled WGS sequence"/>
</dbReference>
<comment type="caution">
    <text evidence="1">The sequence shown here is derived from an EMBL/GenBank/DDBJ whole genome shotgun (WGS) entry which is preliminary data.</text>
</comment>
<name>A0A3N0AFQ4_9ACTN</name>
<dbReference type="OrthoDB" id="3232804at2"/>
<keyword evidence="2" id="KW-1185">Reference proteome</keyword>
<sequence>MTSRKRSALAKQTAAFKAGLGGMDDVFAREEQRRRDQDAEHDAALRRKACESKNRYRCRADAEEAVASCAEHGTRGLHSYRCPYCNGWHLTSKPQRDE</sequence>
<dbReference type="EMBL" id="QICB01000002">
    <property type="protein sequence ID" value="RNL20622.1"/>
    <property type="molecule type" value="Genomic_DNA"/>
</dbReference>
<proteinExistence type="predicted"/>
<dbReference type="AlphaFoldDB" id="A0A3N0AFQ4"/>
<dbReference type="RefSeq" id="WP_123197723.1">
    <property type="nucleotide sequence ID" value="NZ_QICB01000002.1"/>
</dbReference>